<organism evidence="2 3">
    <name type="scientific">Hebeloma cylindrosporum</name>
    <dbReference type="NCBI Taxonomy" id="76867"/>
    <lineage>
        <taxon>Eukaryota</taxon>
        <taxon>Fungi</taxon>
        <taxon>Dikarya</taxon>
        <taxon>Basidiomycota</taxon>
        <taxon>Agaricomycotina</taxon>
        <taxon>Agaricomycetes</taxon>
        <taxon>Agaricomycetidae</taxon>
        <taxon>Agaricales</taxon>
        <taxon>Agaricineae</taxon>
        <taxon>Hymenogastraceae</taxon>
        <taxon>Hebeloma</taxon>
    </lineage>
</organism>
<evidence type="ECO:0000313" key="3">
    <source>
        <dbReference type="Proteomes" id="UP000053424"/>
    </source>
</evidence>
<keyword evidence="3" id="KW-1185">Reference proteome</keyword>
<gene>
    <name evidence="2" type="ORF">M413DRAFT_449471</name>
</gene>
<feature type="region of interest" description="Disordered" evidence="1">
    <location>
        <begin position="242"/>
        <end position="286"/>
    </location>
</feature>
<evidence type="ECO:0000256" key="1">
    <source>
        <dbReference type="SAM" id="MobiDB-lite"/>
    </source>
</evidence>
<proteinExistence type="predicted"/>
<protein>
    <submittedName>
        <fullName evidence="2">Uncharacterized protein</fullName>
    </submittedName>
</protein>
<reference evidence="3" key="2">
    <citation type="submission" date="2015-01" db="EMBL/GenBank/DDBJ databases">
        <title>Evolutionary Origins and Diversification of the Mycorrhizal Mutualists.</title>
        <authorList>
            <consortium name="DOE Joint Genome Institute"/>
            <consortium name="Mycorrhizal Genomics Consortium"/>
            <person name="Kohler A."/>
            <person name="Kuo A."/>
            <person name="Nagy L.G."/>
            <person name="Floudas D."/>
            <person name="Copeland A."/>
            <person name="Barry K.W."/>
            <person name="Cichocki N."/>
            <person name="Veneault-Fourrey C."/>
            <person name="LaButti K."/>
            <person name="Lindquist E.A."/>
            <person name="Lipzen A."/>
            <person name="Lundell T."/>
            <person name="Morin E."/>
            <person name="Murat C."/>
            <person name="Riley R."/>
            <person name="Ohm R."/>
            <person name="Sun H."/>
            <person name="Tunlid A."/>
            <person name="Henrissat B."/>
            <person name="Grigoriev I.V."/>
            <person name="Hibbett D.S."/>
            <person name="Martin F."/>
        </authorList>
    </citation>
    <scope>NUCLEOTIDE SEQUENCE [LARGE SCALE GENOMIC DNA]</scope>
    <source>
        <strain evidence="3">h7</strain>
    </source>
</reference>
<dbReference type="AlphaFoldDB" id="A0A0C2Y4P6"/>
<name>A0A0C2Y4P6_HEBCY</name>
<accession>A0A0C2Y4P6</accession>
<sequence>MSRILAFTGDNQNASDWLKIVDRTVAMRNNDRGKLEIFAPKLAVDSPADRWFSSIPVKIRKNWRMVRDLFVLKWVEKAEQQEIDVKVNEFLQELGHSQSRSATRDILFVEPLPPSSPVPIAFDLARLRRLITASDVDNVSIFCAKTAGTEHEYFAHLWQIAFEAGKKLNTTVPHLNVGIQAIPIPQSDPSPKVDSSTQTTEPPAPLAQTDNILVDVPLEDVSPPSPVSRLDWAEDATSLPIAPLLPTPSVPRQHAPRDFSSLRSSRPNPFGSLQRRSRQSRPPVSSRFSWTVPFTRTLHPCYGPPPLRPQSSFPKPRVPLEASRNEPTIFSKLTPPSSLISALNWDQDPRLSDLSRALKALGWIRP</sequence>
<reference evidence="2 3" key="1">
    <citation type="submission" date="2014-04" db="EMBL/GenBank/DDBJ databases">
        <authorList>
            <consortium name="DOE Joint Genome Institute"/>
            <person name="Kuo A."/>
            <person name="Gay G."/>
            <person name="Dore J."/>
            <person name="Kohler A."/>
            <person name="Nagy L.G."/>
            <person name="Floudas D."/>
            <person name="Copeland A."/>
            <person name="Barry K.W."/>
            <person name="Cichocki N."/>
            <person name="Veneault-Fourrey C."/>
            <person name="LaButti K."/>
            <person name="Lindquist E.A."/>
            <person name="Lipzen A."/>
            <person name="Lundell T."/>
            <person name="Morin E."/>
            <person name="Murat C."/>
            <person name="Sun H."/>
            <person name="Tunlid A."/>
            <person name="Henrissat B."/>
            <person name="Grigoriev I.V."/>
            <person name="Hibbett D.S."/>
            <person name="Martin F."/>
            <person name="Nordberg H.P."/>
            <person name="Cantor M.N."/>
            <person name="Hua S.X."/>
        </authorList>
    </citation>
    <scope>NUCLEOTIDE SEQUENCE [LARGE SCALE GENOMIC DNA]</scope>
    <source>
        <strain evidence="3">h7</strain>
    </source>
</reference>
<dbReference type="Proteomes" id="UP000053424">
    <property type="component" value="Unassembled WGS sequence"/>
</dbReference>
<evidence type="ECO:0000313" key="2">
    <source>
        <dbReference type="EMBL" id="KIM36027.1"/>
    </source>
</evidence>
<feature type="compositionally biased region" description="Polar residues" evidence="1">
    <location>
        <begin position="187"/>
        <end position="201"/>
    </location>
</feature>
<dbReference type="HOGENOM" id="CLU_660646_0_0_1"/>
<dbReference type="EMBL" id="KN831810">
    <property type="protein sequence ID" value="KIM36027.1"/>
    <property type="molecule type" value="Genomic_DNA"/>
</dbReference>
<feature type="region of interest" description="Disordered" evidence="1">
    <location>
        <begin position="182"/>
        <end position="209"/>
    </location>
</feature>
<dbReference type="OrthoDB" id="3052491at2759"/>